<dbReference type="AlphaFoldDB" id="A0A0B4CX22"/>
<organism evidence="2 3">
    <name type="scientific">Brevundimonas nasdae</name>
    <dbReference type="NCBI Taxonomy" id="172043"/>
    <lineage>
        <taxon>Bacteria</taxon>
        <taxon>Pseudomonadati</taxon>
        <taxon>Pseudomonadota</taxon>
        <taxon>Alphaproteobacteria</taxon>
        <taxon>Caulobacterales</taxon>
        <taxon>Caulobacteraceae</taxon>
        <taxon>Brevundimonas</taxon>
    </lineage>
</organism>
<accession>A0A0B4CX22</accession>
<proteinExistence type="predicted"/>
<evidence type="ECO:0000313" key="3">
    <source>
        <dbReference type="Proteomes" id="UP000031166"/>
    </source>
</evidence>
<feature type="transmembrane region" description="Helical" evidence="1">
    <location>
        <begin position="145"/>
        <end position="164"/>
    </location>
</feature>
<feature type="transmembrane region" description="Helical" evidence="1">
    <location>
        <begin position="80"/>
        <end position="100"/>
    </location>
</feature>
<feature type="transmembrane region" description="Helical" evidence="1">
    <location>
        <begin position="184"/>
        <end position="204"/>
    </location>
</feature>
<dbReference type="NCBIfam" id="NF038065">
    <property type="entry name" value="Pr6Pr"/>
    <property type="match status" value="1"/>
</dbReference>
<dbReference type="InterPro" id="IPR049713">
    <property type="entry name" value="Pr6Pr-like"/>
</dbReference>
<dbReference type="RefSeq" id="WP_039245391.1">
    <property type="nucleotide sequence ID" value="NZ_JWSY01000009.1"/>
</dbReference>
<keyword evidence="1" id="KW-0812">Transmembrane</keyword>
<evidence type="ECO:0008006" key="4">
    <source>
        <dbReference type="Google" id="ProtNLM"/>
    </source>
</evidence>
<keyword evidence="1" id="KW-0472">Membrane</keyword>
<keyword evidence="1" id="KW-1133">Transmembrane helix</keyword>
<gene>
    <name evidence="2" type="ORF">RM53_06650</name>
</gene>
<protein>
    <recommendedName>
        <fullName evidence="4">Pr6Pr family membrane protein</fullName>
    </recommendedName>
</protein>
<feature type="transmembrane region" description="Helical" evidence="1">
    <location>
        <begin position="46"/>
        <end position="68"/>
    </location>
</feature>
<feature type="transmembrane region" description="Helical" evidence="1">
    <location>
        <begin position="112"/>
        <end position="133"/>
    </location>
</feature>
<evidence type="ECO:0000313" key="2">
    <source>
        <dbReference type="EMBL" id="KIC58881.1"/>
    </source>
</evidence>
<comment type="caution">
    <text evidence="2">The sequence shown here is derived from an EMBL/GenBank/DDBJ whole genome shotgun (WGS) entry which is preliminary data.</text>
</comment>
<name>A0A0B4CX22_9CAUL</name>
<dbReference type="Proteomes" id="UP000031166">
    <property type="component" value="Unassembled WGS sequence"/>
</dbReference>
<sequence length="220" mass="24909">MFRKRDQPRLWRATFAVVGWTALALQYLLMIAPAQGWTVLERTINYFSFFTILTNILVALAFTGPLLGEGSRLARWSASEGVRAAVAMYIVVVGVVYHFLLHPYWNPTGWSLVVNLVLHYVMPAAFVLDWLWFSPKGRLRWIDPAKWLAFPLVYGGWTLVHGLATRWWPYGFVNVDQLGLARVVLIFGVLLVFFLIVGLGLVGLDRLFGRATRDRGATPA</sequence>
<evidence type="ECO:0000256" key="1">
    <source>
        <dbReference type="SAM" id="Phobius"/>
    </source>
</evidence>
<dbReference type="STRING" id="172043.RM53_06650"/>
<reference evidence="2 3" key="1">
    <citation type="submission" date="2014-12" db="EMBL/GenBank/DDBJ databases">
        <title>Genome sequencing of Brevundimonas nasdae TPW30.</title>
        <authorList>
            <person name="Tan P.W."/>
            <person name="Chan K.-G."/>
        </authorList>
    </citation>
    <scope>NUCLEOTIDE SEQUENCE [LARGE SCALE GENOMIC DNA]</scope>
    <source>
        <strain evidence="2 3">TPW30</strain>
    </source>
</reference>
<dbReference type="EMBL" id="JWSY01000009">
    <property type="protein sequence ID" value="KIC58881.1"/>
    <property type="molecule type" value="Genomic_DNA"/>
</dbReference>